<dbReference type="GO" id="GO:0005886">
    <property type="term" value="C:plasma membrane"/>
    <property type="evidence" value="ECO:0007669"/>
    <property type="project" value="UniProtKB-SubCell"/>
</dbReference>
<evidence type="ECO:0000256" key="8">
    <source>
        <dbReference type="SAM" id="Phobius"/>
    </source>
</evidence>
<evidence type="ECO:0000256" key="2">
    <source>
        <dbReference type="ARBA" id="ARBA00022475"/>
    </source>
</evidence>
<dbReference type="eggNOG" id="COG1807">
    <property type="taxonomic scope" value="Bacteria"/>
</dbReference>
<dbReference type="KEGG" id="trs:Terro_3766"/>
<name>I3ZL58_TERRK</name>
<keyword evidence="11" id="KW-1185">Reference proteome</keyword>
<keyword evidence="4 10" id="KW-0808">Transferase</keyword>
<proteinExistence type="predicted"/>
<dbReference type="GO" id="GO:0009103">
    <property type="term" value="P:lipopolysaccharide biosynthetic process"/>
    <property type="evidence" value="ECO:0007669"/>
    <property type="project" value="UniProtKB-ARBA"/>
</dbReference>
<evidence type="ECO:0000256" key="4">
    <source>
        <dbReference type="ARBA" id="ARBA00022679"/>
    </source>
</evidence>
<keyword evidence="6 8" id="KW-1133">Transmembrane helix</keyword>
<keyword evidence="7 8" id="KW-0472">Membrane</keyword>
<reference evidence="10 11" key="1">
    <citation type="submission" date="2012-06" db="EMBL/GenBank/DDBJ databases">
        <title>Complete genome of Terriglobus roseus DSM 18391.</title>
        <authorList>
            <consortium name="US DOE Joint Genome Institute (JGI-PGF)"/>
            <person name="Lucas S."/>
            <person name="Copeland A."/>
            <person name="Lapidus A."/>
            <person name="Glavina del Rio T."/>
            <person name="Dalin E."/>
            <person name="Tice H."/>
            <person name="Bruce D."/>
            <person name="Goodwin L."/>
            <person name="Pitluck S."/>
            <person name="Peters L."/>
            <person name="Mikhailova N."/>
            <person name="Munk A.C.C."/>
            <person name="Kyrpides N."/>
            <person name="Mavromatis K."/>
            <person name="Ivanova N."/>
            <person name="Brettin T."/>
            <person name="Detter J.C."/>
            <person name="Han C."/>
            <person name="Larimer F."/>
            <person name="Land M."/>
            <person name="Hauser L."/>
            <person name="Markowitz V."/>
            <person name="Cheng J.-F."/>
            <person name="Hugenholtz P."/>
            <person name="Woyke T."/>
            <person name="Wu D."/>
            <person name="Brambilla E."/>
            <person name="Klenk H.-P."/>
            <person name="Eisen J.A."/>
        </authorList>
    </citation>
    <scope>NUCLEOTIDE SEQUENCE [LARGE SCALE GENOMIC DNA]</scope>
    <source>
        <strain evidence="11">DSM 18391 / NRRL B-41598 / KBS 63</strain>
    </source>
</reference>
<evidence type="ECO:0000313" key="10">
    <source>
        <dbReference type="EMBL" id="AFL89976.1"/>
    </source>
</evidence>
<feature type="transmembrane region" description="Helical" evidence="8">
    <location>
        <begin position="301"/>
        <end position="318"/>
    </location>
</feature>
<dbReference type="EMBL" id="CP003379">
    <property type="protein sequence ID" value="AFL89976.1"/>
    <property type="molecule type" value="Genomic_DNA"/>
</dbReference>
<evidence type="ECO:0000256" key="6">
    <source>
        <dbReference type="ARBA" id="ARBA00022989"/>
    </source>
</evidence>
<keyword evidence="3" id="KW-0328">Glycosyltransferase</keyword>
<dbReference type="STRING" id="926566.Terro_3766"/>
<evidence type="ECO:0000256" key="7">
    <source>
        <dbReference type="ARBA" id="ARBA00023136"/>
    </source>
</evidence>
<evidence type="ECO:0000256" key="3">
    <source>
        <dbReference type="ARBA" id="ARBA00022676"/>
    </source>
</evidence>
<sequence length="559" mass="62523">MLRATDKQRPPLSLPLLFAPVFIAIVALHATLLRLPYFWDEGGYYIPAAWDFFRLGTLIPETTMRNAHPPLPSVLLAAWWKIAGFHILSTRLFVCLITTFALLAVFRLARMFAGDAAALAVMILTAIYPVWFAQSTLAHADIFAAAFTLWALAFYADRHGWTLRTPTSTPTANAISTGLLFTLACLSKETAIVIPAALFCFEFLLLADRMPAVKHRIRQQLPTTYAADAGPEHRLDGRMLLALATPAVFLALWYLYHHHKTGFTFGNPEFLRYNATANMSFSRIALSLRHRLVHLTVHMNLYVPMLALSAVFLLPSRYAEGRRFLPVPALRMIVVLIVAQWIAFSILGGALLTRYLLPAYPLLLIVCVAAWKSRVRLWHGIAALTLVGFAIGCEVNPPYPFAPEDNLSYRDMIVVHQHAIRVLQQKFPGATVLTAWPVLADLQRPELGYLKTPVRTTPIENFSAEEIAKAASNAGSFDTALVFSTKYDPPPGGLNLAGTSRKDDKRFYDYHQDMLPGEVARALGGKVVWQEERKGEWAAVLYFPRSYDVQLKKPARLPR</sequence>
<dbReference type="HOGENOM" id="CLU_479539_0_0_0"/>
<dbReference type="PANTHER" id="PTHR33908:SF11">
    <property type="entry name" value="MEMBRANE PROTEIN"/>
    <property type="match status" value="1"/>
</dbReference>
<feature type="transmembrane region" description="Helical" evidence="8">
    <location>
        <begin position="330"/>
        <end position="349"/>
    </location>
</feature>
<accession>I3ZL58</accession>
<feature type="transmembrane region" description="Helical" evidence="8">
    <location>
        <begin position="137"/>
        <end position="155"/>
    </location>
</feature>
<evidence type="ECO:0000256" key="5">
    <source>
        <dbReference type="ARBA" id="ARBA00022692"/>
    </source>
</evidence>
<dbReference type="OrthoDB" id="105783at2"/>
<feature type="transmembrane region" description="Helical" evidence="8">
    <location>
        <begin position="78"/>
        <end position="105"/>
    </location>
</feature>
<feature type="domain" description="Glycosyltransferase RgtA/B/C/D-like" evidence="9">
    <location>
        <begin position="68"/>
        <end position="213"/>
    </location>
</feature>
<feature type="transmembrane region" description="Helical" evidence="8">
    <location>
        <begin position="112"/>
        <end position="131"/>
    </location>
</feature>
<dbReference type="GO" id="GO:0016763">
    <property type="term" value="F:pentosyltransferase activity"/>
    <property type="evidence" value="ECO:0007669"/>
    <property type="project" value="TreeGrafter"/>
</dbReference>
<feature type="transmembrane region" description="Helical" evidence="8">
    <location>
        <begin position="355"/>
        <end position="371"/>
    </location>
</feature>
<dbReference type="Pfam" id="PF13231">
    <property type="entry name" value="PMT_2"/>
    <property type="match status" value="1"/>
</dbReference>
<feature type="transmembrane region" description="Helical" evidence="8">
    <location>
        <begin position="239"/>
        <end position="256"/>
    </location>
</feature>
<evidence type="ECO:0000313" key="11">
    <source>
        <dbReference type="Proteomes" id="UP000006056"/>
    </source>
</evidence>
<dbReference type="InterPro" id="IPR050297">
    <property type="entry name" value="LipidA_mod_glycosyltrf_83"/>
</dbReference>
<evidence type="ECO:0000256" key="1">
    <source>
        <dbReference type="ARBA" id="ARBA00004651"/>
    </source>
</evidence>
<dbReference type="PANTHER" id="PTHR33908">
    <property type="entry name" value="MANNOSYLTRANSFERASE YKCB-RELATED"/>
    <property type="match status" value="1"/>
</dbReference>
<feature type="transmembrane region" description="Helical" evidence="8">
    <location>
        <begin position="12"/>
        <end position="32"/>
    </location>
</feature>
<dbReference type="Proteomes" id="UP000006056">
    <property type="component" value="Chromosome"/>
</dbReference>
<organism evidence="10 11">
    <name type="scientific">Terriglobus roseus (strain DSM 18391 / NRRL B-41598 / KBS 63)</name>
    <dbReference type="NCBI Taxonomy" id="926566"/>
    <lineage>
        <taxon>Bacteria</taxon>
        <taxon>Pseudomonadati</taxon>
        <taxon>Acidobacteriota</taxon>
        <taxon>Terriglobia</taxon>
        <taxon>Terriglobales</taxon>
        <taxon>Acidobacteriaceae</taxon>
        <taxon>Terriglobus</taxon>
    </lineage>
</organism>
<keyword evidence="2" id="KW-1003">Cell membrane</keyword>
<keyword evidence="5 8" id="KW-0812">Transmembrane</keyword>
<gene>
    <name evidence="10" type="ordered locus">Terro_3766</name>
</gene>
<dbReference type="AlphaFoldDB" id="I3ZL58"/>
<protein>
    <submittedName>
        <fullName evidence="10">PMT family glycosyltransferase, 4-amino-4-deoxy-L-arabinose transferase</fullName>
    </submittedName>
</protein>
<comment type="subcellular location">
    <subcellularLocation>
        <location evidence="1">Cell membrane</location>
        <topology evidence="1">Multi-pass membrane protein</topology>
    </subcellularLocation>
</comment>
<evidence type="ECO:0000259" key="9">
    <source>
        <dbReference type="Pfam" id="PF13231"/>
    </source>
</evidence>
<dbReference type="InterPro" id="IPR038731">
    <property type="entry name" value="RgtA/B/C-like"/>
</dbReference>